<keyword evidence="2" id="KW-1185">Reference proteome</keyword>
<dbReference type="GeneID" id="78828679"/>
<organism evidence="1 2">
    <name type="scientific">Candidatus Enterovibrio escicola</name>
    <dbReference type="NCBI Taxonomy" id="1927127"/>
    <lineage>
        <taxon>Bacteria</taxon>
        <taxon>Pseudomonadati</taxon>
        <taxon>Pseudomonadota</taxon>
        <taxon>Gammaproteobacteria</taxon>
        <taxon>Vibrionales</taxon>
        <taxon>Vibrionaceae</taxon>
        <taxon>Enterovibrio</taxon>
    </lineage>
</organism>
<name>A0A2A5T6P1_9GAMM</name>
<dbReference type="Proteomes" id="UP000219020">
    <property type="component" value="Unassembled WGS sequence"/>
</dbReference>
<gene>
    <name evidence="1" type="ORF">BTN49_0826</name>
</gene>
<accession>A0A2A5T6P1</accession>
<dbReference type="RefSeq" id="WP_263363557.1">
    <property type="nucleotide sequence ID" value="NZ_CAWOZL010000002.1"/>
</dbReference>
<evidence type="ECO:0000313" key="1">
    <source>
        <dbReference type="EMBL" id="PCS23855.1"/>
    </source>
</evidence>
<dbReference type="EMBL" id="NBYY01000009">
    <property type="protein sequence ID" value="PCS23855.1"/>
    <property type="molecule type" value="Genomic_DNA"/>
</dbReference>
<proteinExistence type="predicted"/>
<evidence type="ECO:0000313" key="2">
    <source>
        <dbReference type="Proteomes" id="UP000219020"/>
    </source>
</evidence>
<reference evidence="2" key="1">
    <citation type="submission" date="2017-04" db="EMBL/GenBank/DDBJ databases">
        <title>Genome evolution of the luminous symbionts of deep sea anglerfish.</title>
        <authorList>
            <person name="Hendry T.A."/>
        </authorList>
    </citation>
    <scope>NUCLEOTIDE SEQUENCE [LARGE SCALE GENOMIC DNA]</scope>
</reference>
<comment type="caution">
    <text evidence="1">The sequence shown here is derived from an EMBL/GenBank/DDBJ whole genome shotgun (WGS) entry which is preliminary data.</text>
</comment>
<dbReference type="AlphaFoldDB" id="A0A2A5T6P1"/>
<sequence>MNNLDAVDDIFQTFSPCMGETPHFFRYQTKKQALSPLTLAK</sequence>
<protein>
    <submittedName>
        <fullName evidence="1">Uncharacterized protein</fullName>
    </submittedName>
</protein>